<reference evidence="8 9" key="1">
    <citation type="journal article" date="2016" name="Nat. Commun.">
        <title>Thousands of microbial genomes shed light on interconnected biogeochemical processes in an aquifer system.</title>
        <authorList>
            <person name="Anantharaman K."/>
            <person name="Brown C.T."/>
            <person name="Hug L.A."/>
            <person name="Sharon I."/>
            <person name="Castelle C.J."/>
            <person name="Probst A.J."/>
            <person name="Thomas B.C."/>
            <person name="Singh A."/>
            <person name="Wilkins M.J."/>
            <person name="Karaoz U."/>
            <person name="Brodie E.L."/>
            <person name="Williams K.H."/>
            <person name="Hubbard S.S."/>
            <person name="Banfield J.F."/>
        </authorList>
    </citation>
    <scope>NUCLEOTIDE SEQUENCE [LARGE SCALE GENOMIC DNA]</scope>
</reference>
<keyword evidence="7" id="KW-0472">Membrane</keyword>
<evidence type="ECO:0000256" key="6">
    <source>
        <dbReference type="SAM" id="MobiDB-lite"/>
    </source>
</evidence>
<evidence type="ECO:0000256" key="2">
    <source>
        <dbReference type="ARBA" id="ARBA00009840"/>
    </source>
</evidence>
<protein>
    <recommendedName>
        <fullName evidence="10">Recombinase RmuC</fullName>
    </recommendedName>
</protein>
<name>A0A1F5Z1U2_9BACT</name>
<dbReference type="PANTHER" id="PTHR30563">
    <property type="entry name" value="DNA RECOMBINATION PROTEIN RMUC"/>
    <property type="match status" value="1"/>
</dbReference>
<evidence type="ECO:0000256" key="7">
    <source>
        <dbReference type="SAM" id="Phobius"/>
    </source>
</evidence>
<gene>
    <name evidence="8" type="ORF">A3F83_11895</name>
</gene>
<dbReference type="Pfam" id="PF02646">
    <property type="entry name" value="RmuC"/>
    <property type="match status" value="1"/>
</dbReference>
<keyword evidence="3 5" id="KW-0175">Coiled coil</keyword>
<evidence type="ECO:0000256" key="3">
    <source>
        <dbReference type="ARBA" id="ARBA00023054"/>
    </source>
</evidence>
<dbReference type="Proteomes" id="UP000179129">
    <property type="component" value="Unassembled WGS sequence"/>
</dbReference>
<dbReference type="PANTHER" id="PTHR30563:SF0">
    <property type="entry name" value="DNA RECOMBINATION PROTEIN RMUC"/>
    <property type="match status" value="1"/>
</dbReference>
<keyword evidence="7" id="KW-0812">Transmembrane</keyword>
<sequence length="388" mass="44674">MNVLMIVIFAVGFIAGIVVALLWKFLQLRKTAEIVEEVYRRNESQLRDSFGQMSLDALAKSIEIAQKNVQALGAKELDSKKGLIDQQLQNMTGELKKMSDLVKEIEKDREKKFGEITTQLKTTGEQTAQLVQSTSTLREALASTKVRGQWGERMAEDVLRLAGFIENVNYEKQKAIEGVGTRPDFTFLLPDQLKLNMDVKFPLDNYLRYIEVASEPEKAEYLKRFLKDVRSRIKEITTRDYINPEQNTVDYVLLFIPNEQIYTFIHEQDSTILDEGLKNRVVFCSPITLFAILAVIRQALDNFSLEKTSNEILSLLGRFKKQWDEFIGKFETLGKRISDVQKEYESLTTTRRRQLEKPLNKIEELRTRRELPIATAEEESEAAGEEES</sequence>
<keyword evidence="7" id="KW-1133">Transmembrane helix</keyword>
<accession>A0A1F5Z1U2</accession>
<dbReference type="InterPro" id="IPR003798">
    <property type="entry name" value="DNA_recombination_RmuC"/>
</dbReference>
<feature type="coiled-coil region" evidence="5">
    <location>
        <begin position="55"/>
        <end position="108"/>
    </location>
</feature>
<organism evidence="8 9">
    <name type="scientific">Candidatus Glassbacteria bacterium RIFCSPLOWO2_12_FULL_58_11</name>
    <dbReference type="NCBI Taxonomy" id="1817867"/>
    <lineage>
        <taxon>Bacteria</taxon>
        <taxon>Candidatus Glassiibacteriota</taxon>
    </lineage>
</organism>
<proteinExistence type="inferred from homology"/>
<evidence type="ECO:0000256" key="4">
    <source>
        <dbReference type="ARBA" id="ARBA00023172"/>
    </source>
</evidence>
<keyword evidence="4" id="KW-0233">DNA recombination</keyword>
<evidence type="ECO:0008006" key="10">
    <source>
        <dbReference type="Google" id="ProtNLM"/>
    </source>
</evidence>
<feature type="region of interest" description="Disordered" evidence="6">
    <location>
        <begin position="366"/>
        <end position="388"/>
    </location>
</feature>
<feature type="transmembrane region" description="Helical" evidence="7">
    <location>
        <begin position="6"/>
        <end position="26"/>
    </location>
</feature>
<feature type="compositionally biased region" description="Acidic residues" evidence="6">
    <location>
        <begin position="376"/>
        <end position="388"/>
    </location>
</feature>
<evidence type="ECO:0000313" key="9">
    <source>
        <dbReference type="Proteomes" id="UP000179129"/>
    </source>
</evidence>
<evidence type="ECO:0000313" key="8">
    <source>
        <dbReference type="EMBL" id="OGG06376.1"/>
    </source>
</evidence>
<comment type="similarity">
    <text evidence="2">Belongs to the RmuC family.</text>
</comment>
<dbReference type="AlphaFoldDB" id="A0A1F5Z1U2"/>
<comment type="function">
    <text evidence="1">Involved in DNA recombination.</text>
</comment>
<evidence type="ECO:0000256" key="1">
    <source>
        <dbReference type="ARBA" id="ARBA00003416"/>
    </source>
</evidence>
<comment type="caution">
    <text evidence="8">The sequence shown here is derived from an EMBL/GenBank/DDBJ whole genome shotgun (WGS) entry which is preliminary data.</text>
</comment>
<dbReference type="GO" id="GO:0006310">
    <property type="term" value="P:DNA recombination"/>
    <property type="evidence" value="ECO:0007669"/>
    <property type="project" value="UniProtKB-KW"/>
</dbReference>
<evidence type="ECO:0000256" key="5">
    <source>
        <dbReference type="SAM" id="Coils"/>
    </source>
</evidence>
<dbReference type="EMBL" id="MFIX01000027">
    <property type="protein sequence ID" value="OGG06376.1"/>
    <property type="molecule type" value="Genomic_DNA"/>
</dbReference>